<dbReference type="GO" id="GO:0009306">
    <property type="term" value="P:protein secretion"/>
    <property type="evidence" value="ECO:0007669"/>
    <property type="project" value="TreeGrafter"/>
</dbReference>
<dbReference type="InterPro" id="IPR016024">
    <property type="entry name" value="ARM-type_fold"/>
</dbReference>
<evidence type="ECO:0000256" key="11">
    <source>
        <dbReference type="PIRNR" id="PIRNR037093"/>
    </source>
</evidence>
<evidence type="ECO:0000256" key="5">
    <source>
        <dbReference type="ARBA" id="ARBA00022737"/>
    </source>
</evidence>
<dbReference type="EMBL" id="KV453842">
    <property type="protein sequence ID" value="ODV89913.1"/>
    <property type="molecule type" value="Genomic_DNA"/>
</dbReference>
<keyword evidence="16" id="KW-1185">Reference proteome</keyword>
<sequence length="886" mass="98399">MSYKKNDDGLDRMTVFQECISEFNASPINPRKSRTLLSRLLYIVTTGAPFPRDESTQLFFSITKLFQHKNPALRQMVYLAIKELADDADDVIMVTSSIMRDATGNDVFYRSNAIRTLCRIIDASTIQSIERLIKASIVDKNPATSSAALVGSYHLLPVSRDFVRRWANETQDTVVANKPYPAALLIGRENTSSFGYGSGIAAFQTQFHALGLLYEMRSHDRVALLKIIQQFNGKLHSPYANILLIRFASRVLAEDPNVRKPMHKLILSFLNHANDAVSLESARAILAIRNATPQEVEPAISSLQLLLGSHRPAFRFAAIRALNRYAMSHPEAVQICNPDIQERISDPSRTVATYAITTLLKTGNNDSVDHLMSQISNFMLDIPDEFKVVVVEAVRSLAVKFPSKQQDVLHFLADILQSDGGVSFKQAVVSAIFDLVRFVPQAKAEALSQLCEYIEDCEYPFLAARILHFLGVEGPSTEDPLKYVRYIYNRILLENAVTRAAAVTALGKFLLVDKTGSVKTLLERTLDDSSDEVRDRAAIILRIATIPNKKIVADFIEPEQNYSLGALEQELVRYVTASDFEKPFDFSVVPTFTKEQENAEMLQAMQKATKSVDEDITQGASAAEKEQETASAISEKLAAIEEIRELGRVLHTSSAVELTERETEYVVTGYKHIFEKHIVLQYDVSNTLPDTILADVTAMVTPSEELNEEFVVALPELKPNSEGTIYVAFERPEDLFVSFETVLKFESKEIDPSTGEVGEGYLDQYEIESLELSVGDYLIPAFNGNFDHTWDELGNEASATYALEVPTIEDGVQALLKLLSIQAIGGTDHVTEPASHTLKGFARTLEGGSIAVVARFVHSAARGVSVKLVARGEDEMLTQLVCEVFE</sequence>
<keyword evidence="4 11" id="KW-0963">Cytoplasm</keyword>
<evidence type="ECO:0000256" key="2">
    <source>
        <dbReference type="ARBA" id="ARBA00010720"/>
    </source>
</evidence>
<dbReference type="GO" id="GO:0005793">
    <property type="term" value="C:endoplasmic reticulum-Golgi intermediate compartment"/>
    <property type="evidence" value="ECO:0007669"/>
    <property type="project" value="TreeGrafter"/>
</dbReference>
<dbReference type="SUPFAM" id="SSF55711">
    <property type="entry name" value="Subdomain of clathrin and coatomer appendage domain"/>
    <property type="match status" value="1"/>
</dbReference>
<evidence type="ECO:0000256" key="10">
    <source>
        <dbReference type="ARBA" id="ARBA00023329"/>
    </source>
</evidence>
<dbReference type="Proteomes" id="UP000095023">
    <property type="component" value="Unassembled WGS sequence"/>
</dbReference>
<proteinExistence type="inferred from homology"/>
<name>A0A1E4TDY5_9ASCO</name>
<dbReference type="Gene3D" id="1.25.10.10">
    <property type="entry name" value="Leucine-rich Repeat Variant"/>
    <property type="match status" value="1"/>
</dbReference>
<dbReference type="InterPro" id="IPR037067">
    <property type="entry name" value="Coatomer_gsu_app_sf"/>
</dbReference>
<dbReference type="PIRSF" id="PIRSF037093">
    <property type="entry name" value="Coatomer_gamma_subunit"/>
    <property type="match status" value="1"/>
</dbReference>
<keyword evidence="10 11" id="KW-0968">Cytoplasmic vesicle</keyword>
<organism evidence="15 16">
    <name type="scientific">Tortispora caseinolytica NRRL Y-17796</name>
    <dbReference type="NCBI Taxonomy" id="767744"/>
    <lineage>
        <taxon>Eukaryota</taxon>
        <taxon>Fungi</taxon>
        <taxon>Dikarya</taxon>
        <taxon>Ascomycota</taxon>
        <taxon>Saccharomycotina</taxon>
        <taxon>Trigonopsidomycetes</taxon>
        <taxon>Trigonopsidales</taxon>
        <taxon>Trigonopsidaceae</taxon>
        <taxon>Tortispora</taxon>
    </lineage>
</organism>
<dbReference type="GO" id="GO:0006886">
    <property type="term" value="P:intracellular protein transport"/>
    <property type="evidence" value="ECO:0007669"/>
    <property type="project" value="InterPro"/>
</dbReference>
<evidence type="ECO:0000259" key="14">
    <source>
        <dbReference type="Pfam" id="PF16381"/>
    </source>
</evidence>
<keyword evidence="6 11" id="KW-0931">ER-Golgi transport</keyword>
<comment type="similarity">
    <text evidence="2 11">Belongs to the COPG family.</text>
</comment>
<evidence type="ECO:0000259" key="13">
    <source>
        <dbReference type="Pfam" id="PF08752"/>
    </source>
</evidence>
<dbReference type="InterPro" id="IPR013041">
    <property type="entry name" value="Clathrin_app_Ig-like_sf"/>
</dbReference>
<comment type="subcellular location">
    <subcellularLocation>
        <location evidence="11">Cytoplasm</location>
    </subcellularLocation>
    <subcellularLocation>
        <location evidence="1 11">Golgi apparatus membrane</location>
        <topology evidence="1 11">Peripheral membrane protein</topology>
        <orientation evidence="1 11">Cytoplasmic side</orientation>
    </subcellularLocation>
    <subcellularLocation>
        <location evidence="11">Cytoplasmic vesicle</location>
        <location evidence="11">COPI-coated vesicle membrane</location>
        <topology evidence="11">Peripheral membrane protein</topology>
        <orientation evidence="11">Cytoplasmic side</orientation>
    </subcellularLocation>
</comment>
<evidence type="ECO:0000256" key="6">
    <source>
        <dbReference type="ARBA" id="ARBA00022892"/>
    </source>
</evidence>
<dbReference type="InterPro" id="IPR013040">
    <property type="entry name" value="Coatomer_gsu_app_Ig-like_dom"/>
</dbReference>
<dbReference type="OrthoDB" id="1074925at2759"/>
<reference evidence="16" key="1">
    <citation type="submission" date="2016-02" db="EMBL/GenBank/DDBJ databases">
        <title>Comparative genomics of biotechnologically important yeasts.</title>
        <authorList>
            <consortium name="DOE Joint Genome Institute"/>
            <person name="Riley R."/>
            <person name="Haridas S."/>
            <person name="Wolfe K.H."/>
            <person name="Lopes M.R."/>
            <person name="Hittinger C.T."/>
            <person name="Goker M."/>
            <person name="Salamov A."/>
            <person name="Wisecaver J."/>
            <person name="Long T.M."/>
            <person name="Aerts A.L."/>
            <person name="Barry K."/>
            <person name="Choi C."/>
            <person name="Clum A."/>
            <person name="Coughlan A.Y."/>
            <person name="Deshpande S."/>
            <person name="Douglass A.P."/>
            <person name="Hanson S.J."/>
            <person name="Klenk H.-P."/>
            <person name="Labutti K."/>
            <person name="Lapidus A."/>
            <person name="Lindquist E."/>
            <person name="Lipzen A."/>
            <person name="Meier-Kolthoff J.P."/>
            <person name="Ohm R.A."/>
            <person name="Otillar R.P."/>
            <person name="Pangilinan J."/>
            <person name="Peng Y."/>
            <person name="Rokas A."/>
            <person name="Rosa C.A."/>
            <person name="Scheuner C."/>
            <person name="Sibirny A.A."/>
            <person name="Slot J.C."/>
            <person name="Stielow J.B."/>
            <person name="Sun H."/>
            <person name="Kurtzman C.P."/>
            <person name="Blackwell M."/>
            <person name="Jeffries T.W."/>
            <person name="Grigoriev I.V."/>
        </authorList>
    </citation>
    <scope>NUCLEOTIDE SEQUENCE [LARGE SCALE GENOMIC DNA]</scope>
    <source>
        <strain evidence="16">NRRL Y-17796</strain>
    </source>
</reference>
<evidence type="ECO:0000256" key="7">
    <source>
        <dbReference type="ARBA" id="ARBA00022927"/>
    </source>
</evidence>
<dbReference type="GO" id="GO:0005783">
    <property type="term" value="C:endoplasmic reticulum"/>
    <property type="evidence" value="ECO:0007669"/>
    <property type="project" value="TreeGrafter"/>
</dbReference>
<accession>A0A1E4TDY5</accession>
<dbReference type="InterPro" id="IPR032154">
    <property type="entry name" value="Coatomer_g_Cpla"/>
</dbReference>
<evidence type="ECO:0000256" key="3">
    <source>
        <dbReference type="ARBA" id="ARBA00022448"/>
    </source>
</evidence>
<evidence type="ECO:0000256" key="9">
    <source>
        <dbReference type="ARBA" id="ARBA00023136"/>
    </source>
</evidence>
<dbReference type="SUPFAM" id="SSF48371">
    <property type="entry name" value="ARM repeat"/>
    <property type="match status" value="1"/>
</dbReference>
<dbReference type="Pfam" id="PF01602">
    <property type="entry name" value="Adaptin_N"/>
    <property type="match status" value="1"/>
</dbReference>
<protein>
    <recommendedName>
        <fullName evidence="11">Coatomer subunit gamma</fullName>
    </recommendedName>
</protein>
<dbReference type="Pfam" id="PF08752">
    <property type="entry name" value="COP-gamma_platf"/>
    <property type="match status" value="1"/>
</dbReference>
<evidence type="ECO:0000313" key="15">
    <source>
        <dbReference type="EMBL" id="ODV89913.1"/>
    </source>
</evidence>
<dbReference type="GO" id="GO:0006891">
    <property type="term" value="P:intra-Golgi vesicle-mediated transport"/>
    <property type="evidence" value="ECO:0007669"/>
    <property type="project" value="TreeGrafter"/>
</dbReference>
<dbReference type="InterPro" id="IPR011989">
    <property type="entry name" value="ARM-like"/>
</dbReference>
<comment type="function">
    <text evidence="11">The coatomer is a cytosolic protein complex that binds to dilysine motifs and reversibly associates with Golgi non-clathrin-coated vesicles, which further mediate biosynthetic protein transport from the ER, via the Golgi up to the trans Golgi network. Coatomer complex is required for budding from Golgi membranes, and is essential for the retrograde Golgi-to-ER transport of dilysine-tagged proteins.</text>
</comment>
<comment type="subunit">
    <text evidence="11">Oligomeric complex.</text>
</comment>
<dbReference type="GO" id="GO:0005198">
    <property type="term" value="F:structural molecule activity"/>
    <property type="evidence" value="ECO:0007669"/>
    <property type="project" value="InterPro"/>
</dbReference>
<dbReference type="InterPro" id="IPR012295">
    <property type="entry name" value="TBP_dom_sf"/>
</dbReference>
<dbReference type="GO" id="GO:0006888">
    <property type="term" value="P:endoplasmic reticulum to Golgi vesicle-mediated transport"/>
    <property type="evidence" value="ECO:0007669"/>
    <property type="project" value="EnsemblFungi"/>
</dbReference>
<dbReference type="InterPro" id="IPR002553">
    <property type="entry name" value="Clathrin/coatomer_adapt-like_N"/>
</dbReference>
<keyword evidence="9 11" id="KW-0472">Membrane</keyword>
<dbReference type="GO" id="GO:0006890">
    <property type="term" value="P:retrograde vesicle-mediated transport, Golgi to endoplasmic reticulum"/>
    <property type="evidence" value="ECO:0007669"/>
    <property type="project" value="EnsemblFungi"/>
</dbReference>
<evidence type="ECO:0000256" key="4">
    <source>
        <dbReference type="ARBA" id="ARBA00022490"/>
    </source>
</evidence>
<evidence type="ECO:0000256" key="1">
    <source>
        <dbReference type="ARBA" id="ARBA00004255"/>
    </source>
</evidence>
<dbReference type="AlphaFoldDB" id="A0A1E4TDY5"/>
<dbReference type="PANTHER" id="PTHR10261">
    <property type="entry name" value="COATOMER SUBUNIT GAMMA"/>
    <property type="match status" value="1"/>
</dbReference>
<feature type="domain" description="Coatomer gamma subunit appendage Ig-like subdomain" evidence="13">
    <location>
        <begin position="633"/>
        <end position="773"/>
    </location>
</feature>
<keyword evidence="7 11" id="KW-0653">Protein transport</keyword>
<feature type="domain" description="Coatomer subunit gamma C-terminal" evidence="14">
    <location>
        <begin position="775"/>
        <end position="884"/>
    </location>
</feature>
<dbReference type="GO" id="GO:0000139">
    <property type="term" value="C:Golgi membrane"/>
    <property type="evidence" value="ECO:0007669"/>
    <property type="project" value="UniProtKB-SubCell"/>
</dbReference>
<dbReference type="GO" id="GO:0030126">
    <property type="term" value="C:COPI vesicle coat"/>
    <property type="evidence" value="ECO:0007669"/>
    <property type="project" value="EnsemblFungi"/>
</dbReference>
<keyword evidence="5" id="KW-0677">Repeat</keyword>
<dbReference type="Pfam" id="PF16381">
    <property type="entry name" value="Coatomer_g_Cpla"/>
    <property type="match status" value="1"/>
</dbReference>
<dbReference type="PANTHER" id="PTHR10261:SF0">
    <property type="entry name" value="COATOMER SUBUNIT GAMMA-2"/>
    <property type="match status" value="1"/>
</dbReference>
<evidence type="ECO:0000256" key="8">
    <source>
        <dbReference type="ARBA" id="ARBA00023034"/>
    </source>
</evidence>
<gene>
    <name evidence="15" type="ORF">CANCADRAFT_97844</name>
</gene>
<feature type="domain" description="Clathrin/coatomer adaptor adaptin-like N-terminal" evidence="12">
    <location>
        <begin position="12"/>
        <end position="544"/>
    </location>
</feature>
<dbReference type="SUPFAM" id="SSF49348">
    <property type="entry name" value="Clathrin adaptor appendage domain"/>
    <property type="match status" value="1"/>
</dbReference>
<dbReference type="InterPro" id="IPR009028">
    <property type="entry name" value="Coatomer/calthrin_app_sub_C"/>
</dbReference>
<dbReference type="InterPro" id="IPR017106">
    <property type="entry name" value="Coatomer_gsu"/>
</dbReference>
<dbReference type="Gene3D" id="3.30.310.10">
    <property type="entry name" value="TATA-Binding Protein"/>
    <property type="match status" value="1"/>
</dbReference>
<dbReference type="Gene3D" id="2.60.40.1480">
    <property type="entry name" value="Coatomer, gamma subunit, appendage domain"/>
    <property type="match status" value="1"/>
</dbReference>
<keyword evidence="8 11" id="KW-0333">Golgi apparatus</keyword>
<evidence type="ECO:0000259" key="12">
    <source>
        <dbReference type="Pfam" id="PF01602"/>
    </source>
</evidence>
<keyword evidence="3 11" id="KW-0813">Transport</keyword>
<dbReference type="FunFam" id="2.60.40.1480:FF:000001">
    <property type="entry name" value="Coatomer subunit gamma"/>
    <property type="match status" value="1"/>
</dbReference>
<evidence type="ECO:0000313" key="16">
    <source>
        <dbReference type="Proteomes" id="UP000095023"/>
    </source>
</evidence>